<keyword evidence="2" id="KW-1185">Reference proteome</keyword>
<dbReference type="Proteomes" id="UP000273143">
    <property type="component" value="Chromosome"/>
</dbReference>
<reference evidence="2" key="1">
    <citation type="submission" date="2018-06" db="EMBL/GenBank/DDBJ databases">
        <title>Complete genome of Pseudomonas insecticola strain QZS01.</title>
        <authorList>
            <person name="Wang J."/>
            <person name="Su Q."/>
        </authorList>
    </citation>
    <scope>NUCLEOTIDE SEQUENCE [LARGE SCALE GENOMIC DNA]</scope>
    <source>
        <strain evidence="2">QZS01</strain>
    </source>
</reference>
<dbReference type="EMBL" id="CP029822">
    <property type="protein sequence ID" value="AZS50630.1"/>
    <property type="molecule type" value="Genomic_DNA"/>
</dbReference>
<dbReference type="RefSeq" id="WP_127163131.1">
    <property type="nucleotide sequence ID" value="NZ_CP029822.1"/>
</dbReference>
<protein>
    <submittedName>
        <fullName evidence="1">Uncharacterized protein</fullName>
    </submittedName>
</protein>
<dbReference type="AlphaFoldDB" id="A0A3Q9JJ15"/>
<gene>
    <name evidence="1" type="ORF">DM558_07485</name>
</gene>
<sequence>MKNITFFILDKYNNTEKYEHIEGPIFENKDVGSCHLAMKFEREDNETFRAQYPLEDILDEFTIQVEDTLDELNDACDNSKIEYLELSGSLDEIRNAYFQLNGKRAFNEKFRDDDGKYYFRLVIE</sequence>
<accession>A0A3Q9JJ15</accession>
<evidence type="ECO:0000313" key="2">
    <source>
        <dbReference type="Proteomes" id="UP000273143"/>
    </source>
</evidence>
<evidence type="ECO:0000313" key="1">
    <source>
        <dbReference type="EMBL" id="AZS50630.1"/>
    </source>
</evidence>
<organism evidence="1 2">
    <name type="scientific">Entomomonas moraniae</name>
    <dbReference type="NCBI Taxonomy" id="2213226"/>
    <lineage>
        <taxon>Bacteria</taxon>
        <taxon>Pseudomonadati</taxon>
        <taxon>Pseudomonadota</taxon>
        <taxon>Gammaproteobacteria</taxon>
        <taxon>Pseudomonadales</taxon>
        <taxon>Pseudomonadaceae</taxon>
        <taxon>Entomomonas</taxon>
    </lineage>
</organism>
<proteinExistence type="predicted"/>
<dbReference type="KEGG" id="emo:DM558_07485"/>
<name>A0A3Q9JJ15_9GAMM</name>